<evidence type="ECO:0000313" key="5">
    <source>
        <dbReference type="Proteomes" id="UP001220022"/>
    </source>
</evidence>
<protein>
    <submittedName>
        <fullName evidence="4">TetR family transcriptional regulator</fullName>
    </submittedName>
</protein>
<dbReference type="InterPro" id="IPR050109">
    <property type="entry name" value="HTH-type_TetR-like_transc_reg"/>
</dbReference>
<reference evidence="4 5" key="1">
    <citation type="submission" date="2023-03" db="EMBL/GenBank/DDBJ databases">
        <title>Draft genome sequence of type strain Streptomyces ferralitis JCM 14344.</title>
        <authorList>
            <person name="Klaysubun C."/>
            <person name="Duangmal K."/>
        </authorList>
    </citation>
    <scope>NUCLEOTIDE SEQUENCE [LARGE SCALE GENOMIC DNA]</scope>
    <source>
        <strain evidence="4 5">JCM 14344</strain>
    </source>
</reference>
<dbReference type="InterPro" id="IPR023772">
    <property type="entry name" value="DNA-bd_HTH_TetR-type_CS"/>
</dbReference>
<dbReference type="InterPro" id="IPR009057">
    <property type="entry name" value="Homeodomain-like_sf"/>
</dbReference>
<dbReference type="InterPro" id="IPR041678">
    <property type="entry name" value="TetR_C_16"/>
</dbReference>
<dbReference type="Proteomes" id="UP001220022">
    <property type="component" value="Unassembled WGS sequence"/>
</dbReference>
<keyword evidence="5" id="KW-1185">Reference proteome</keyword>
<evidence type="ECO:0000256" key="2">
    <source>
        <dbReference type="PROSITE-ProRule" id="PRU00335"/>
    </source>
</evidence>
<dbReference type="SUPFAM" id="SSF48498">
    <property type="entry name" value="Tetracyclin repressor-like, C-terminal domain"/>
    <property type="match status" value="1"/>
</dbReference>
<dbReference type="PANTHER" id="PTHR30055">
    <property type="entry name" value="HTH-TYPE TRANSCRIPTIONAL REGULATOR RUTR"/>
    <property type="match status" value="1"/>
</dbReference>
<dbReference type="InterPro" id="IPR001647">
    <property type="entry name" value="HTH_TetR"/>
</dbReference>
<comment type="caution">
    <text evidence="4">The sequence shown here is derived from an EMBL/GenBank/DDBJ whole genome shotgun (WGS) entry which is preliminary data.</text>
</comment>
<evidence type="ECO:0000313" key="4">
    <source>
        <dbReference type="EMBL" id="MDF2254844.1"/>
    </source>
</evidence>
<dbReference type="PROSITE" id="PS01081">
    <property type="entry name" value="HTH_TETR_1"/>
    <property type="match status" value="1"/>
</dbReference>
<proteinExistence type="predicted"/>
<dbReference type="EMBL" id="JARHTQ010000002">
    <property type="protein sequence ID" value="MDF2254844.1"/>
    <property type="molecule type" value="Genomic_DNA"/>
</dbReference>
<evidence type="ECO:0000256" key="1">
    <source>
        <dbReference type="ARBA" id="ARBA00023125"/>
    </source>
</evidence>
<sequence length="198" mass="21077">MAEIQPKRTRDAQATRRALLDAAASLFAERGFERATVRDIAARAGVNQALLFRYFGSKKALFGEVLARNGREQLETTAPEGLLEAALRGMLLSDDARRGDRSLDAFLRSTGGSDEVATAGRLLGDEYARVLATLSNQDDKGLRADLVLSWLLGIGLMRVVVGKEPLASADPDEICGLVLGAARTLLEGLAAPVPPSSS</sequence>
<dbReference type="Gene3D" id="1.10.357.10">
    <property type="entry name" value="Tetracycline Repressor, domain 2"/>
    <property type="match status" value="1"/>
</dbReference>
<name>A0ABT5YTS9_9ACTN</name>
<dbReference type="RefSeq" id="WP_275808033.1">
    <property type="nucleotide sequence ID" value="NZ_BAAANM010000008.1"/>
</dbReference>
<evidence type="ECO:0000259" key="3">
    <source>
        <dbReference type="PROSITE" id="PS50977"/>
    </source>
</evidence>
<feature type="domain" description="HTH tetR-type" evidence="3">
    <location>
        <begin position="13"/>
        <end position="73"/>
    </location>
</feature>
<dbReference type="PROSITE" id="PS50977">
    <property type="entry name" value="HTH_TETR_2"/>
    <property type="match status" value="1"/>
</dbReference>
<dbReference type="Pfam" id="PF00440">
    <property type="entry name" value="TetR_N"/>
    <property type="match status" value="1"/>
</dbReference>
<dbReference type="PANTHER" id="PTHR30055:SF235">
    <property type="entry name" value="TRANSCRIPTIONAL REGULATORY PROTEIN"/>
    <property type="match status" value="1"/>
</dbReference>
<dbReference type="InterPro" id="IPR036271">
    <property type="entry name" value="Tet_transcr_reg_TetR-rel_C_sf"/>
</dbReference>
<accession>A0ABT5YTS9</accession>
<keyword evidence="1 2" id="KW-0238">DNA-binding</keyword>
<gene>
    <name evidence="4" type="ORF">P2L57_03575</name>
</gene>
<dbReference type="SUPFAM" id="SSF46689">
    <property type="entry name" value="Homeodomain-like"/>
    <property type="match status" value="1"/>
</dbReference>
<organism evidence="4 5">
    <name type="scientific">Streptantibioticus ferralitis</name>
    <dbReference type="NCBI Taxonomy" id="236510"/>
    <lineage>
        <taxon>Bacteria</taxon>
        <taxon>Bacillati</taxon>
        <taxon>Actinomycetota</taxon>
        <taxon>Actinomycetes</taxon>
        <taxon>Kitasatosporales</taxon>
        <taxon>Streptomycetaceae</taxon>
        <taxon>Streptantibioticus</taxon>
    </lineage>
</organism>
<dbReference type="Pfam" id="PF17920">
    <property type="entry name" value="TetR_C_16"/>
    <property type="match status" value="1"/>
</dbReference>
<dbReference type="PRINTS" id="PR00455">
    <property type="entry name" value="HTHTETR"/>
</dbReference>
<feature type="DNA-binding region" description="H-T-H motif" evidence="2">
    <location>
        <begin position="36"/>
        <end position="55"/>
    </location>
</feature>